<keyword evidence="1" id="KW-0472">Membrane</keyword>
<gene>
    <name evidence="3" type="ORF">DGAL_LOCUS541</name>
</gene>
<dbReference type="Pfam" id="PF15633">
    <property type="entry name" value="Tox-ART-HYD1"/>
    <property type="match status" value="1"/>
</dbReference>
<dbReference type="AlphaFoldDB" id="A0A8J2WGD2"/>
<feature type="domain" description="Tox-ART-HYD1" evidence="2">
    <location>
        <begin position="3"/>
        <end position="98"/>
    </location>
</feature>
<keyword evidence="4" id="KW-1185">Reference proteome</keyword>
<evidence type="ECO:0000313" key="3">
    <source>
        <dbReference type="EMBL" id="CAH0098462.1"/>
    </source>
</evidence>
<organism evidence="3 4">
    <name type="scientific">Daphnia galeata</name>
    <dbReference type="NCBI Taxonomy" id="27404"/>
    <lineage>
        <taxon>Eukaryota</taxon>
        <taxon>Metazoa</taxon>
        <taxon>Ecdysozoa</taxon>
        <taxon>Arthropoda</taxon>
        <taxon>Crustacea</taxon>
        <taxon>Branchiopoda</taxon>
        <taxon>Diplostraca</taxon>
        <taxon>Cladocera</taxon>
        <taxon>Anomopoda</taxon>
        <taxon>Daphniidae</taxon>
        <taxon>Daphnia</taxon>
    </lineage>
</organism>
<keyword evidence="1" id="KW-0812">Transmembrane</keyword>
<name>A0A8J2WGD2_9CRUS</name>
<dbReference type="EMBL" id="CAKKLH010000002">
    <property type="protein sequence ID" value="CAH0098462.1"/>
    <property type="molecule type" value="Genomic_DNA"/>
</dbReference>
<keyword evidence="1" id="KW-1133">Transmembrane helix</keyword>
<accession>A0A8J2WGD2</accession>
<comment type="caution">
    <text evidence="3">The sequence shown here is derived from an EMBL/GenBank/DDBJ whole genome shotgun (WGS) entry which is preliminary data.</text>
</comment>
<sequence>MFLYHYTNEEHFEGILRTKMLRQSSEGPNGRHGSGVYLTSLTPENGKIKIKRNNLDGAHKNKKYADKNYECYLKFRQEDLPDVQKVETKCDIWLYSENIYLNQIPGFFYGYTDNSEEEEYQSYRSSATSQQQKQLQSDGIGLSGVVAGSAAVIAIGAAAFGLFSAFRQARQNNQQ</sequence>
<dbReference type="Proteomes" id="UP000789390">
    <property type="component" value="Unassembled WGS sequence"/>
</dbReference>
<evidence type="ECO:0000313" key="4">
    <source>
        <dbReference type="Proteomes" id="UP000789390"/>
    </source>
</evidence>
<feature type="transmembrane region" description="Helical" evidence="1">
    <location>
        <begin position="140"/>
        <end position="166"/>
    </location>
</feature>
<protein>
    <recommendedName>
        <fullName evidence="2">Tox-ART-HYD1 domain-containing protein</fullName>
    </recommendedName>
</protein>
<dbReference type="InterPro" id="IPR028920">
    <property type="entry name" value="Tox-ART-HYD1_dom"/>
</dbReference>
<dbReference type="OrthoDB" id="6369174at2759"/>
<evidence type="ECO:0000259" key="2">
    <source>
        <dbReference type="Pfam" id="PF15633"/>
    </source>
</evidence>
<proteinExistence type="predicted"/>
<evidence type="ECO:0000256" key="1">
    <source>
        <dbReference type="SAM" id="Phobius"/>
    </source>
</evidence>
<reference evidence="3" key="1">
    <citation type="submission" date="2021-11" db="EMBL/GenBank/DDBJ databases">
        <authorList>
            <person name="Schell T."/>
        </authorList>
    </citation>
    <scope>NUCLEOTIDE SEQUENCE</scope>
    <source>
        <strain evidence="3">M5</strain>
    </source>
</reference>